<name>A0A5J4VHR7_9EUKA</name>
<dbReference type="Pfam" id="PF19263">
    <property type="entry name" value="DUF5906"/>
    <property type="match status" value="1"/>
</dbReference>
<reference evidence="2 3" key="1">
    <citation type="submission" date="2019-03" db="EMBL/GenBank/DDBJ databases">
        <title>Single cell metagenomics reveals metabolic interactions within the superorganism composed of flagellate Streblomastix strix and complex community of Bacteroidetes bacteria on its surface.</title>
        <authorList>
            <person name="Treitli S.C."/>
            <person name="Kolisko M."/>
            <person name="Husnik F."/>
            <person name="Keeling P."/>
            <person name="Hampl V."/>
        </authorList>
    </citation>
    <scope>NUCLEOTIDE SEQUENCE [LARGE SCALE GENOMIC DNA]</scope>
    <source>
        <strain evidence="2">ST1C</strain>
    </source>
</reference>
<gene>
    <name evidence="2" type="ORF">EZS28_022415</name>
</gene>
<protein>
    <recommendedName>
        <fullName evidence="1">NrS-1 polymerase-like helicase domain-containing protein</fullName>
    </recommendedName>
</protein>
<dbReference type="EMBL" id="SNRW01006988">
    <property type="protein sequence ID" value="KAA6382055.1"/>
    <property type="molecule type" value="Genomic_DNA"/>
</dbReference>
<evidence type="ECO:0000313" key="3">
    <source>
        <dbReference type="Proteomes" id="UP000324800"/>
    </source>
</evidence>
<proteinExistence type="predicted"/>
<dbReference type="SUPFAM" id="SSF52540">
    <property type="entry name" value="P-loop containing nucleoside triphosphate hydrolases"/>
    <property type="match status" value="1"/>
</dbReference>
<evidence type="ECO:0000313" key="2">
    <source>
        <dbReference type="EMBL" id="KAA6382055.1"/>
    </source>
</evidence>
<dbReference type="OrthoDB" id="112502at2759"/>
<evidence type="ECO:0000259" key="1">
    <source>
        <dbReference type="Pfam" id="PF19263"/>
    </source>
</evidence>
<accession>A0A5J4VHR7</accession>
<dbReference type="AlphaFoldDB" id="A0A5J4VHR7"/>
<sequence>QQSSQRIIPRFWVKWYPLIDAPPNTNCTYNSIEINKFNFQGSDAFNEYITPDKYCHPYFDFDHIESLDQYESVLKWLDSLVSEFGQYSIGGYSNDAQISTIHNLKFIELVEKKVSIHVVFYEKRILQADMMEIVKKTANQNVKRFAYDINEFVDDSVYKLKSVSKNSRQMFRHILSNKCYRNKTPVLIAGKLCKQDDEPFNQIVQCTQDESDVSDVITNWPLVIHKVPSLKEQEKEKTNARRLQDVANGAAEVGADGKIITKTHVKNIKIDDIDFDDNLIVFNKEQMIGLLNKFETTFENLEKTTGPIRYSPHSEEFIKECYTECKSFRYNEIIFQEKNKEGCINMFTGFAYKEIQTDDFSKIQPFLDHIKNVLAGKVDTEINYEYIIKWFASIFQQVKLKIGTMMNFIGQQGCGKSFAIETIYELLGIFALKNVDELTKIFGKFNALASTAILINFNEISDATDSFNLQHKMKSAITQASGIIERKGVDSVESEIWSNFTCTCNDMNAIPAEKGNRRFQYFTCNNEFAGERDYFQNLCKDIQPQKQGEYNEEFMGILLHYFRTLDIQGFDAEDFIVQASRKTNVVYNEQLERQYTGLNQVDRFVVDNFPIFEIGVPIEGIKIEKYQIRGLAIKLKSSCDFVRMRKNKFNKEYYQKNKVIYDKYIKIEYNTLPEQVSVYSIKQEDQCRDLMNIIKYKQFNIPAIEGDEIETKPNQDDDGSEYN</sequence>
<dbReference type="Proteomes" id="UP000324800">
    <property type="component" value="Unassembled WGS sequence"/>
</dbReference>
<dbReference type="InterPro" id="IPR045455">
    <property type="entry name" value="NrS-1_pol-like_helicase"/>
</dbReference>
<comment type="caution">
    <text evidence="2">The sequence shown here is derived from an EMBL/GenBank/DDBJ whole genome shotgun (WGS) entry which is preliminary data.</text>
</comment>
<dbReference type="InterPro" id="IPR027417">
    <property type="entry name" value="P-loop_NTPase"/>
</dbReference>
<feature type="domain" description="NrS-1 polymerase-like helicase" evidence="1">
    <location>
        <begin position="408"/>
        <end position="518"/>
    </location>
</feature>
<feature type="non-terminal residue" evidence="2">
    <location>
        <position position="1"/>
    </location>
</feature>
<organism evidence="2 3">
    <name type="scientific">Streblomastix strix</name>
    <dbReference type="NCBI Taxonomy" id="222440"/>
    <lineage>
        <taxon>Eukaryota</taxon>
        <taxon>Metamonada</taxon>
        <taxon>Preaxostyla</taxon>
        <taxon>Oxymonadida</taxon>
        <taxon>Streblomastigidae</taxon>
        <taxon>Streblomastix</taxon>
    </lineage>
</organism>